<feature type="region of interest" description="Disordered" evidence="1">
    <location>
        <begin position="830"/>
        <end position="856"/>
    </location>
</feature>
<dbReference type="VEuPathDB" id="CryptoDB:Cvel_3585"/>
<evidence type="ECO:0000256" key="1">
    <source>
        <dbReference type="SAM" id="MobiDB-lite"/>
    </source>
</evidence>
<protein>
    <submittedName>
        <fullName evidence="3">Uncharacterized protein</fullName>
    </submittedName>
</protein>
<evidence type="ECO:0000256" key="2">
    <source>
        <dbReference type="SAM" id="Phobius"/>
    </source>
</evidence>
<feature type="transmembrane region" description="Helical" evidence="2">
    <location>
        <begin position="7"/>
        <end position="27"/>
    </location>
</feature>
<reference evidence="3" key="1">
    <citation type="submission" date="2014-11" db="EMBL/GenBank/DDBJ databases">
        <authorList>
            <person name="Otto D Thomas"/>
            <person name="Naeem Raeece"/>
        </authorList>
    </citation>
    <scope>NUCLEOTIDE SEQUENCE</scope>
</reference>
<keyword evidence="2" id="KW-0812">Transmembrane</keyword>
<organism evidence="3">
    <name type="scientific">Chromera velia CCMP2878</name>
    <dbReference type="NCBI Taxonomy" id="1169474"/>
    <lineage>
        <taxon>Eukaryota</taxon>
        <taxon>Sar</taxon>
        <taxon>Alveolata</taxon>
        <taxon>Colpodellida</taxon>
        <taxon>Chromeraceae</taxon>
        <taxon>Chromera</taxon>
    </lineage>
</organism>
<evidence type="ECO:0000313" key="3">
    <source>
        <dbReference type="EMBL" id="CEM16010.1"/>
    </source>
</evidence>
<keyword evidence="2" id="KW-1133">Transmembrane helix</keyword>
<keyword evidence="2" id="KW-0472">Membrane</keyword>
<proteinExistence type="predicted"/>
<dbReference type="EMBL" id="CDMZ01000518">
    <property type="protein sequence ID" value="CEM16010.1"/>
    <property type="molecule type" value="Genomic_DNA"/>
</dbReference>
<accession>A0A0G4FPR5</accession>
<dbReference type="PhylomeDB" id="A0A0G4FPR5"/>
<gene>
    <name evidence="3" type="ORF">Cvel_3585</name>
</gene>
<name>A0A0G4FPR5_9ALVE</name>
<dbReference type="AlphaFoldDB" id="A0A0G4FPR5"/>
<sequence length="863" mass="93406">MLEPRCFGLFLLAPIGSLMGLIAVVILPPDCRDRGPGVAGFAFGFLESDGETLRSQDSPPVLLVCTTKSSHDVSELLLEPHRLWKVWRTKDSAEWTSEEVRALLGLYIQGRTAETMNERPPVCEASLEEKKEVAPFGPSWAAVAEGIWGASREGGGLYGRGSSVPAITVAVCREAAVNVIRQRAASVELSHSGEGDRGSASELSQRLKKAEHGSVHLTPADLLNVLEILVQFRTSSSPSCIAIALFGGKRKIRDSDLAQGSCDQFCKLRAKRGDNTFTGFGTVVGTAPNCNASCDADCDHRVCEPWIDGERCLRGHKVCCCAATRWHEQTHSPSASIFPIGAVVTRDVLRASVENLDTKVIHDLLIDTVTRFLTGRKLLGDEIAPVYMVVRTVSILHLDVEGVMMDVQGVDEMGLAVQFGMEGTAEILVRGPRETKCEGEVTVVVRSLMVFIRFAFTDHTSGASAPFKTEVHVSGQEIRLGLDRDGWGSWGSVCAPMVDSVGRIAGGLALEGISRAVKRQWAAMSTLIEKHSAKKLLNIPTVDGMRVDASTRMLGDSGEFSGFYSDVLRRSVWVGVTLREKNPSGRCAGWQGGNECALQIRQELHLAKGALNAGFMLHDWQVSNFLCELAQKEGILYSEELGEWGSSGFWSALVGDPWHEEFEDPVSVELTLLEEPEPKLSTSYDESLLYLSVGIRFRGREKGALHGVTVDLCTMGVAVVFRVHFALESGKLTTRLETHSVEGAKVVDSRVGGLVVLGTLILSLQWVVLELPGVLSFLQSLLPSFALPAYLSMSDAPLKGGHECLFAVTEARLDLQTLLRETSLATGSAERRSLASASEPDSDPATEVPSSGTDFDSALNTIL</sequence>